<protein>
    <recommendedName>
        <fullName evidence="2">Protein kinase domain-containing protein</fullName>
    </recommendedName>
</protein>
<dbReference type="InterPro" id="IPR040976">
    <property type="entry name" value="Pkinase_fungal"/>
</dbReference>
<dbReference type="RefSeq" id="XP_036635626.1">
    <property type="nucleotide sequence ID" value="XM_036769781.1"/>
</dbReference>
<feature type="compositionally biased region" description="Basic and acidic residues" evidence="1">
    <location>
        <begin position="174"/>
        <end position="196"/>
    </location>
</feature>
<proteinExistence type="predicted"/>
<evidence type="ECO:0000313" key="4">
    <source>
        <dbReference type="Proteomes" id="UP000623687"/>
    </source>
</evidence>
<comment type="caution">
    <text evidence="3">The sequence shown here is derived from an EMBL/GenBank/DDBJ whole genome shotgun (WGS) entry which is preliminary data.</text>
</comment>
<dbReference type="EMBL" id="JACETU010000001">
    <property type="protein sequence ID" value="KAF7439782.1"/>
    <property type="molecule type" value="Genomic_DNA"/>
</dbReference>
<feature type="domain" description="Protein kinase" evidence="2">
    <location>
        <begin position="311"/>
        <end position="714"/>
    </location>
</feature>
<evidence type="ECO:0000313" key="3">
    <source>
        <dbReference type="EMBL" id="KAF7439782.1"/>
    </source>
</evidence>
<reference evidence="3" key="1">
    <citation type="submission" date="2019-07" db="EMBL/GenBank/DDBJ databases">
        <authorList>
            <person name="Palmer J.M."/>
        </authorList>
    </citation>
    <scope>NUCLEOTIDE SEQUENCE</scope>
    <source>
        <strain evidence="3">PC9</strain>
    </source>
</reference>
<keyword evidence="4" id="KW-1185">Reference proteome</keyword>
<dbReference type="PANTHER" id="PTHR38248:SF2">
    <property type="entry name" value="FUNK1 11"/>
    <property type="match status" value="1"/>
</dbReference>
<dbReference type="Proteomes" id="UP000623687">
    <property type="component" value="Unassembled WGS sequence"/>
</dbReference>
<dbReference type="GeneID" id="59369959"/>
<dbReference type="GO" id="GO:0004672">
    <property type="term" value="F:protein kinase activity"/>
    <property type="evidence" value="ECO:0007669"/>
    <property type="project" value="InterPro"/>
</dbReference>
<evidence type="ECO:0000259" key="2">
    <source>
        <dbReference type="PROSITE" id="PS50011"/>
    </source>
</evidence>
<dbReference type="AlphaFoldDB" id="A0A8H7A344"/>
<name>A0A8H7A344_PLEOS</name>
<feature type="compositionally biased region" description="Polar residues" evidence="1">
    <location>
        <begin position="372"/>
        <end position="387"/>
    </location>
</feature>
<dbReference type="InterPro" id="IPR000719">
    <property type="entry name" value="Prot_kinase_dom"/>
</dbReference>
<dbReference type="PANTHER" id="PTHR38248">
    <property type="entry name" value="FUNK1 6"/>
    <property type="match status" value="1"/>
</dbReference>
<sequence>MSPSNTQADAATKLQAPLEEIDKKGNKLAITCAVTLFADPVARQARILLEVRPPPTSPPEPQSSTCGHNCSYIGKYSGLIEGQKLDPDDYQEKRAGMCQEMSGYWVGPCETNKFFELTMPLDLEEGAVEELPSIDPKFFAGKKPANEDEVFTEFSTFFMKTPEKSHFEGLKMVDSSRHADPDSKAGSKVKPDGGLHDEDDASVTIATPTRLGSALSGLELKKWLLELFEDLARKLGVSFEVDTIDARAARGQLATYATEYCARQHRTHLFLVYIYFPCARLIRFDRCGALVSEKIDLSVDCTPLIRFYSRFSKMTDAQRGYDPTVKLASDEETKLAQERLKEWEPMHHRPVFKMDVYDDVEEVMEDNNKAEVSTNDAGVGAETTQAADENVKKTPTPRKFLVWGSLADPDSPLGRATRGYPALEVTDGLEKAKDAPLVFLKEQWRSKAIERGEIAILRELNKHGVEHVPTFVCGGDLPDQVTQTDVFANEIGRIGGKAIDQRTHVRFVVKEVGRPLESFSSSKEMFRAIHDAFQGHKQAFEVCQILHRDVSGGNILILPKGGGLLNDWDMAVKVEEAKLGPRAHERTGTWAFMSIDLLDGARRPHKVSDDMESFFWVVLYYSLLYLPHNKTSQLGLMIPAIFEQYTYYGEAKGGDGKTAVVVSGRYIGARGNPRLEFTLSKPLTEFVKAMLSCMRLWSASETNASDAADQSAFFASTAPPIPEIPERTHKDVIRIWEGTLALHWPTGDKAILQYVKKSEGGTEGGGSKKRKSTTQLEPNGGADGHKPKKSKTRSNAKVPSAGTRKSSRLRRG</sequence>
<feature type="region of interest" description="Disordered" evidence="1">
    <location>
        <begin position="372"/>
        <end position="392"/>
    </location>
</feature>
<feature type="region of interest" description="Disordered" evidence="1">
    <location>
        <begin position="174"/>
        <end position="200"/>
    </location>
</feature>
<dbReference type="SUPFAM" id="SSF56112">
    <property type="entry name" value="Protein kinase-like (PK-like)"/>
    <property type="match status" value="1"/>
</dbReference>
<accession>A0A8H7A344</accession>
<organism evidence="3 4">
    <name type="scientific">Pleurotus ostreatus</name>
    <name type="common">Oyster mushroom</name>
    <name type="synonym">White-rot fungus</name>
    <dbReference type="NCBI Taxonomy" id="5322"/>
    <lineage>
        <taxon>Eukaryota</taxon>
        <taxon>Fungi</taxon>
        <taxon>Dikarya</taxon>
        <taxon>Basidiomycota</taxon>
        <taxon>Agaricomycotina</taxon>
        <taxon>Agaricomycetes</taxon>
        <taxon>Agaricomycetidae</taxon>
        <taxon>Agaricales</taxon>
        <taxon>Pleurotineae</taxon>
        <taxon>Pleurotaceae</taxon>
        <taxon>Pleurotus</taxon>
    </lineage>
</organism>
<dbReference type="InterPro" id="IPR011009">
    <property type="entry name" value="Kinase-like_dom_sf"/>
</dbReference>
<dbReference type="OrthoDB" id="5592585at2759"/>
<dbReference type="VEuPathDB" id="FungiDB:PC9H_000118"/>
<dbReference type="GO" id="GO:0005524">
    <property type="term" value="F:ATP binding"/>
    <property type="evidence" value="ECO:0007669"/>
    <property type="project" value="InterPro"/>
</dbReference>
<evidence type="ECO:0000256" key="1">
    <source>
        <dbReference type="SAM" id="MobiDB-lite"/>
    </source>
</evidence>
<dbReference type="Gene3D" id="1.10.510.10">
    <property type="entry name" value="Transferase(Phosphotransferase) domain 1"/>
    <property type="match status" value="1"/>
</dbReference>
<gene>
    <name evidence="3" type="ORF">PC9H_000118</name>
</gene>
<feature type="region of interest" description="Disordered" evidence="1">
    <location>
        <begin position="758"/>
        <end position="812"/>
    </location>
</feature>
<dbReference type="PROSITE" id="PS50011">
    <property type="entry name" value="PROTEIN_KINASE_DOM"/>
    <property type="match status" value="1"/>
</dbReference>
<dbReference type="Pfam" id="PF17667">
    <property type="entry name" value="Pkinase_fungal"/>
    <property type="match status" value="1"/>
</dbReference>